<sequence length="92" mass="9690">MFRAASAAPQLRRLYPFTSHFTLWFSSCTSYPWAVHGGAIRPLHTGGFTVHRRHPFTPAGQAATAGEAVAMAVGLLPPGPAPVIPPARGPAC</sequence>
<dbReference type="PROSITE" id="PS51257">
    <property type="entry name" value="PROKAR_LIPOPROTEIN"/>
    <property type="match status" value="1"/>
</dbReference>
<protein>
    <submittedName>
        <fullName evidence="1">Uncharacterized protein</fullName>
    </submittedName>
</protein>
<dbReference type="InterPro" id="IPR045682">
    <property type="entry name" value="DUF6193"/>
</dbReference>
<name>A0ABS2TTW6_9ACTN</name>
<organism evidence="1 2">
    <name type="scientific">Actinacidiphila acididurans</name>
    <dbReference type="NCBI Taxonomy" id="2784346"/>
    <lineage>
        <taxon>Bacteria</taxon>
        <taxon>Bacillati</taxon>
        <taxon>Actinomycetota</taxon>
        <taxon>Actinomycetes</taxon>
        <taxon>Kitasatosporales</taxon>
        <taxon>Streptomycetaceae</taxon>
        <taxon>Actinacidiphila</taxon>
    </lineage>
</organism>
<dbReference type="EMBL" id="JADKYB010000009">
    <property type="protein sequence ID" value="MBM9506431.1"/>
    <property type="molecule type" value="Genomic_DNA"/>
</dbReference>
<dbReference type="Proteomes" id="UP000749040">
    <property type="component" value="Unassembled WGS sequence"/>
</dbReference>
<reference evidence="1 2" key="1">
    <citation type="submission" date="2021-01" db="EMBL/GenBank/DDBJ databases">
        <title>Streptomyces acididurans sp. nov., isolated from a peat swamp forest soil.</title>
        <authorList>
            <person name="Chantavorakit T."/>
            <person name="Duangmal K."/>
        </authorList>
    </citation>
    <scope>NUCLEOTIDE SEQUENCE [LARGE SCALE GENOMIC DNA]</scope>
    <source>
        <strain evidence="1 2">KK5PA1</strain>
    </source>
</reference>
<dbReference type="Pfam" id="PF19692">
    <property type="entry name" value="DUF6193"/>
    <property type="match status" value="1"/>
</dbReference>
<accession>A0ABS2TTW6</accession>
<comment type="caution">
    <text evidence="1">The sequence shown here is derived from an EMBL/GenBank/DDBJ whole genome shotgun (WGS) entry which is preliminary data.</text>
</comment>
<evidence type="ECO:0000313" key="1">
    <source>
        <dbReference type="EMBL" id="MBM9506431.1"/>
    </source>
</evidence>
<keyword evidence="2" id="KW-1185">Reference proteome</keyword>
<evidence type="ECO:0000313" key="2">
    <source>
        <dbReference type="Proteomes" id="UP000749040"/>
    </source>
</evidence>
<proteinExistence type="predicted"/>
<gene>
    <name evidence="1" type="ORF">ITX44_18110</name>
</gene>